<organism evidence="2 3">
    <name type="scientific">Mycena pura</name>
    <dbReference type="NCBI Taxonomy" id="153505"/>
    <lineage>
        <taxon>Eukaryota</taxon>
        <taxon>Fungi</taxon>
        <taxon>Dikarya</taxon>
        <taxon>Basidiomycota</taxon>
        <taxon>Agaricomycotina</taxon>
        <taxon>Agaricomycetes</taxon>
        <taxon>Agaricomycetidae</taxon>
        <taxon>Agaricales</taxon>
        <taxon>Marasmiineae</taxon>
        <taxon>Mycenaceae</taxon>
        <taxon>Mycena</taxon>
    </lineage>
</organism>
<dbReference type="SUPFAM" id="SSF81383">
    <property type="entry name" value="F-box domain"/>
    <property type="match status" value="1"/>
</dbReference>
<accession>A0AAD6V588</accession>
<comment type="caution">
    <text evidence="2">The sequence shown here is derived from an EMBL/GenBank/DDBJ whole genome shotgun (WGS) entry which is preliminary data.</text>
</comment>
<dbReference type="PROSITE" id="PS50181">
    <property type="entry name" value="FBOX"/>
    <property type="match status" value="1"/>
</dbReference>
<feature type="non-terminal residue" evidence="2">
    <location>
        <position position="418"/>
    </location>
</feature>
<dbReference type="Gene3D" id="1.20.1280.50">
    <property type="match status" value="1"/>
</dbReference>
<protein>
    <recommendedName>
        <fullName evidence="1">F-box domain-containing protein</fullName>
    </recommendedName>
</protein>
<dbReference type="InterPro" id="IPR001810">
    <property type="entry name" value="F-box_dom"/>
</dbReference>
<evidence type="ECO:0000259" key="1">
    <source>
        <dbReference type="PROSITE" id="PS50181"/>
    </source>
</evidence>
<evidence type="ECO:0000313" key="2">
    <source>
        <dbReference type="EMBL" id="KAJ7202638.1"/>
    </source>
</evidence>
<reference evidence="2" key="1">
    <citation type="submission" date="2023-03" db="EMBL/GenBank/DDBJ databases">
        <title>Massive genome expansion in bonnet fungi (Mycena s.s.) driven by repeated elements and novel gene families across ecological guilds.</title>
        <authorList>
            <consortium name="Lawrence Berkeley National Laboratory"/>
            <person name="Harder C.B."/>
            <person name="Miyauchi S."/>
            <person name="Viragh M."/>
            <person name="Kuo A."/>
            <person name="Thoen E."/>
            <person name="Andreopoulos B."/>
            <person name="Lu D."/>
            <person name="Skrede I."/>
            <person name="Drula E."/>
            <person name="Henrissat B."/>
            <person name="Morin E."/>
            <person name="Kohler A."/>
            <person name="Barry K."/>
            <person name="LaButti K."/>
            <person name="Morin E."/>
            <person name="Salamov A."/>
            <person name="Lipzen A."/>
            <person name="Mereny Z."/>
            <person name="Hegedus B."/>
            <person name="Baldrian P."/>
            <person name="Stursova M."/>
            <person name="Weitz H."/>
            <person name="Taylor A."/>
            <person name="Grigoriev I.V."/>
            <person name="Nagy L.G."/>
            <person name="Martin F."/>
            <person name="Kauserud H."/>
        </authorList>
    </citation>
    <scope>NUCLEOTIDE SEQUENCE</scope>
    <source>
        <strain evidence="2">9144</strain>
    </source>
</reference>
<name>A0AAD6V588_9AGAR</name>
<dbReference type="InterPro" id="IPR036047">
    <property type="entry name" value="F-box-like_dom_sf"/>
</dbReference>
<keyword evidence="3" id="KW-1185">Reference proteome</keyword>
<proteinExistence type="predicted"/>
<dbReference type="Proteomes" id="UP001219525">
    <property type="component" value="Unassembled WGS sequence"/>
</dbReference>
<dbReference type="EMBL" id="JARJCW010000054">
    <property type="protein sequence ID" value="KAJ7202638.1"/>
    <property type="molecule type" value="Genomic_DNA"/>
</dbReference>
<dbReference type="AlphaFoldDB" id="A0AAD6V588"/>
<sequence length="418" mass="47435">MCLLPSDISPSPTGLIQYFPCELISEILILLDFRSVTFATLVCQRWYYASTHHAEIWERIEINSTDVYRPDIVRRVLERSGDQPLTLQIRLSVPDSEHEQPTMDYWALQHLMRDVVKGHLDRCYRLLIGAPQVAWPVIIEAVAGADFPILGGLYLQNIDAVARWQVQAFSSLDYDVVRPSELVFPLPKDRRVLLWEAHLQGVSLGDADYYVLKNLNIQNAMDPLVVDGRLEPRLFNHAKHLTIDGICVPALEVPSTPIELSPGILQHLVLSELVAMPDIDNDGDFVEHDCTGFFVALNTSSLLTLSIDAWELDGRIWYDLLHLLWGSTAPIFPCVYMLKLRRMDFADEEMALIAGFLNAFPALQTLCVEECSYDAWEDIIHVLELIPRLCSQLGRLIVDNSIVIFRDDPLPFRSSVIS</sequence>
<evidence type="ECO:0000313" key="3">
    <source>
        <dbReference type="Proteomes" id="UP001219525"/>
    </source>
</evidence>
<feature type="domain" description="F-box" evidence="1">
    <location>
        <begin position="13"/>
        <end position="60"/>
    </location>
</feature>
<gene>
    <name evidence="2" type="ORF">GGX14DRAFT_463079</name>
</gene>